<accession>A0A3P8AFW9</accession>
<dbReference type="Proteomes" id="UP000050761">
    <property type="component" value="Unassembled WGS sequence"/>
</dbReference>
<keyword evidence="2" id="KW-1185">Reference proteome</keyword>
<reference evidence="3" key="2">
    <citation type="submission" date="2019-09" db="UniProtKB">
        <authorList>
            <consortium name="WormBaseParasite"/>
        </authorList>
    </citation>
    <scope>IDENTIFICATION</scope>
</reference>
<reference evidence="1 2" key="1">
    <citation type="submission" date="2018-11" db="EMBL/GenBank/DDBJ databases">
        <authorList>
            <consortium name="Pathogen Informatics"/>
        </authorList>
    </citation>
    <scope>NUCLEOTIDE SEQUENCE [LARGE SCALE GENOMIC DNA]</scope>
</reference>
<protein>
    <submittedName>
        <fullName evidence="3">Ricin B-type lectin domain-containing protein</fullName>
    </submittedName>
</protein>
<accession>A0A183FF41</accession>
<sequence>MEVYESNEYESCLVPRHPGAYGEQLWELVPVARLGSRRRRRLVAANALDTPLGCKQLAVSNRPPSISGELYWLAARILFFTD</sequence>
<dbReference type="EMBL" id="UZAH01025409">
    <property type="protein sequence ID" value="VDO63328.1"/>
    <property type="molecule type" value="Genomic_DNA"/>
</dbReference>
<dbReference type="WBParaSite" id="HPBE_0000508001-mRNA-1">
    <property type="protein sequence ID" value="HPBE_0000508001-mRNA-1"/>
    <property type="gene ID" value="HPBE_0000508001"/>
</dbReference>
<evidence type="ECO:0000313" key="3">
    <source>
        <dbReference type="WBParaSite" id="HPBE_0000508001-mRNA-1"/>
    </source>
</evidence>
<dbReference type="AlphaFoldDB" id="A0A183FF41"/>
<evidence type="ECO:0000313" key="1">
    <source>
        <dbReference type="EMBL" id="VDO63328.1"/>
    </source>
</evidence>
<evidence type="ECO:0000313" key="2">
    <source>
        <dbReference type="Proteomes" id="UP000050761"/>
    </source>
</evidence>
<organism evidence="2 3">
    <name type="scientific">Heligmosomoides polygyrus</name>
    <name type="common">Parasitic roundworm</name>
    <dbReference type="NCBI Taxonomy" id="6339"/>
    <lineage>
        <taxon>Eukaryota</taxon>
        <taxon>Metazoa</taxon>
        <taxon>Ecdysozoa</taxon>
        <taxon>Nematoda</taxon>
        <taxon>Chromadorea</taxon>
        <taxon>Rhabditida</taxon>
        <taxon>Rhabditina</taxon>
        <taxon>Rhabditomorpha</taxon>
        <taxon>Strongyloidea</taxon>
        <taxon>Heligmosomidae</taxon>
        <taxon>Heligmosomoides</taxon>
    </lineage>
</organism>
<proteinExistence type="predicted"/>
<name>A0A183FF41_HELPZ</name>
<gene>
    <name evidence="1" type="ORF">HPBE_LOCUS5081</name>
</gene>